<keyword evidence="1" id="KW-0732">Signal</keyword>
<evidence type="ECO:0000256" key="1">
    <source>
        <dbReference type="SAM" id="SignalP"/>
    </source>
</evidence>
<keyword evidence="3" id="KW-1185">Reference proteome</keyword>
<gene>
    <name evidence="2" type="ORF">HNP32_001977</name>
</gene>
<dbReference type="RefSeq" id="WP_184269551.1">
    <property type="nucleotide sequence ID" value="NZ_JACHKY010000003.1"/>
</dbReference>
<feature type="chain" id="PRO_5031412117" evidence="1">
    <location>
        <begin position="22"/>
        <end position="174"/>
    </location>
</feature>
<name>A0A7W7IPN0_9CAUL</name>
<proteinExistence type="predicted"/>
<accession>A0A7W7IPN0</accession>
<evidence type="ECO:0000313" key="3">
    <source>
        <dbReference type="Proteomes" id="UP000539957"/>
    </source>
</evidence>
<dbReference type="AlphaFoldDB" id="A0A7W7IPN0"/>
<protein>
    <submittedName>
        <fullName evidence="2">Uncharacterized protein</fullName>
    </submittedName>
</protein>
<evidence type="ECO:0000313" key="2">
    <source>
        <dbReference type="EMBL" id="MBB4798233.1"/>
    </source>
</evidence>
<dbReference type="EMBL" id="JACHKY010000003">
    <property type="protein sequence ID" value="MBB4798233.1"/>
    <property type="molecule type" value="Genomic_DNA"/>
</dbReference>
<reference evidence="2 3" key="1">
    <citation type="submission" date="2020-08" db="EMBL/GenBank/DDBJ databases">
        <title>Functional genomics of gut bacteria from endangered species of beetles.</title>
        <authorList>
            <person name="Carlos-Shanley C."/>
        </authorList>
    </citation>
    <scope>NUCLEOTIDE SEQUENCE [LARGE SCALE GENOMIC DNA]</scope>
    <source>
        <strain evidence="2 3">S00123</strain>
    </source>
</reference>
<comment type="caution">
    <text evidence="2">The sequence shown here is derived from an EMBL/GenBank/DDBJ whole genome shotgun (WGS) entry which is preliminary data.</text>
</comment>
<sequence>MKKAFGVIVASALAVSGVAIAAAPSLKPAAAPVARVASEGVVQVNRGEGFTAVGSTAMVAAGDQVRLASSGDLVYGDGCSVQVAALDAFTVAAASPCAQSPVLTKAAFVQAQAGAGAATGSSAAGAGAGATAGAGIGTVAGLSTTAMVGIGAGLAAVVAGVAVAASDDDEPVSA</sequence>
<dbReference type="Proteomes" id="UP000539957">
    <property type="component" value="Unassembled WGS sequence"/>
</dbReference>
<organism evidence="2 3">
    <name type="scientific">Brevundimonas bullata</name>
    <dbReference type="NCBI Taxonomy" id="13160"/>
    <lineage>
        <taxon>Bacteria</taxon>
        <taxon>Pseudomonadati</taxon>
        <taxon>Pseudomonadota</taxon>
        <taxon>Alphaproteobacteria</taxon>
        <taxon>Caulobacterales</taxon>
        <taxon>Caulobacteraceae</taxon>
        <taxon>Brevundimonas</taxon>
    </lineage>
</organism>
<feature type="signal peptide" evidence="1">
    <location>
        <begin position="1"/>
        <end position="21"/>
    </location>
</feature>